<dbReference type="OrthoDB" id="1185352at2"/>
<sequence length="663" mass="75097">MRTTRLVVLIMIFAHTTFAQKQEIKAKTHNREWPSLEAKHFKVIPIKDSELRRDYELYVKLPESYSKNPDKLYPVLYFTDAIWHLEILSASTEYMLEDIILVGISWQKNSSQDLKEEVGEHVSRFRDYSMQESKKPEIQNKYQLGQANKHLDFIRNNVIKYIEGNYRADSRSRTYFGYSLGGEFGSYVLLSKPDTFDNYIIGSPSIKNEVPYLAELNTKLDSISSDEDNSLHANVFLSYGTQESEMVEPIQGLVGVLKGRRDRGLSLQKEVIEGNHQTAFPMTAVRSVAWLTTIMSHVSNHSDELPFFDTPQINKAFLNATPEDKNDGIEVGEVGIDGGDKKMIQEVAEEISDKKHGFFDSFLIYQKDKLIFESYYSRGRINQPHPQASATKAYTSLALGRAIQMGFLTMADLEKPLVSFLKELDSSRFVKGTELITLEKALTMSTGISIPDEQWEAFKKDPSQIQGQQLVQTILEHSAPITPDTQKFVYGTGPDLIMQVIEAVVPGSAEDFIKTELLDKLGITNYKWQTAPSGLPEAGWRTSMTSRNMVKWGMLTMNRGKWEGEQLVSKEFIDKALSRILLTGDDDVYGGGKDVSKQGYGFYWWSADLKVGDKTYFCRSAQGGGGQYIILIDELDLLVVVTAHDNENKTLQLMAERIIPAFL</sequence>
<organism evidence="3 4">
    <name type="scientific">Flagellimonas meridianipacifica</name>
    <dbReference type="NCBI Taxonomy" id="1080225"/>
    <lineage>
        <taxon>Bacteria</taxon>
        <taxon>Pseudomonadati</taxon>
        <taxon>Bacteroidota</taxon>
        <taxon>Flavobacteriia</taxon>
        <taxon>Flavobacteriales</taxon>
        <taxon>Flavobacteriaceae</taxon>
        <taxon>Flagellimonas</taxon>
    </lineage>
</organism>
<comment type="caution">
    <text evidence="3">The sequence shown here is derived from an EMBL/GenBank/DDBJ whole genome shotgun (WGS) entry which is preliminary data.</text>
</comment>
<dbReference type="RefSeq" id="WP_106146361.1">
    <property type="nucleotide sequence ID" value="NZ_PVYX01000002.1"/>
</dbReference>
<accession>A0A2T0MBT1</accession>
<evidence type="ECO:0000259" key="2">
    <source>
        <dbReference type="Pfam" id="PF00144"/>
    </source>
</evidence>
<dbReference type="Gene3D" id="3.40.710.10">
    <property type="entry name" value="DD-peptidase/beta-lactamase superfamily"/>
    <property type="match status" value="1"/>
</dbReference>
<reference evidence="3 4" key="1">
    <citation type="submission" date="2018-03" db="EMBL/GenBank/DDBJ databases">
        <title>Genomic Encyclopedia of Archaeal and Bacterial Type Strains, Phase II (KMG-II): from individual species to whole genera.</title>
        <authorList>
            <person name="Goeker M."/>
        </authorList>
    </citation>
    <scope>NUCLEOTIDE SEQUENCE [LARGE SCALE GENOMIC DNA]</scope>
    <source>
        <strain evidence="3 4">DSM 25027</strain>
    </source>
</reference>
<dbReference type="InterPro" id="IPR029058">
    <property type="entry name" value="AB_hydrolase_fold"/>
</dbReference>
<dbReference type="AlphaFoldDB" id="A0A2T0MBT1"/>
<dbReference type="InterPro" id="IPR050789">
    <property type="entry name" value="Diverse_Enzym_Activities"/>
</dbReference>
<dbReference type="Gene3D" id="3.40.50.1820">
    <property type="entry name" value="alpha/beta hydrolase"/>
    <property type="match status" value="1"/>
</dbReference>
<dbReference type="InterPro" id="IPR012338">
    <property type="entry name" value="Beta-lactam/transpept-like"/>
</dbReference>
<dbReference type="SUPFAM" id="SSF53474">
    <property type="entry name" value="alpha/beta-Hydrolases"/>
    <property type="match status" value="1"/>
</dbReference>
<feature type="chain" id="PRO_5015543357" evidence="1">
    <location>
        <begin position="22"/>
        <end position="663"/>
    </location>
</feature>
<evidence type="ECO:0000313" key="4">
    <source>
        <dbReference type="Proteomes" id="UP000237640"/>
    </source>
</evidence>
<protein>
    <submittedName>
        <fullName evidence="3">CubicO group peptidase (Beta-lactamase class C family)</fullName>
    </submittedName>
</protein>
<dbReference type="PANTHER" id="PTHR43283:SF7">
    <property type="entry name" value="BETA-LACTAMASE-RELATED DOMAIN-CONTAINING PROTEIN"/>
    <property type="match status" value="1"/>
</dbReference>
<dbReference type="EMBL" id="PVYX01000002">
    <property type="protein sequence ID" value="PRX54892.1"/>
    <property type="molecule type" value="Genomic_DNA"/>
</dbReference>
<dbReference type="InterPro" id="IPR001466">
    <property type="entry name" value="Beta-lactam-related"/>
</dbReference>
<keyword evidence="4" id="KW-1185">Reference proteome</keyword>
<feature type="signal peptide" evidence="1">
    <location>
        <begin position="1"/>
        <end position="21"/>
    </location>
</feature>
<evidence type="ECO:0000256" key="1">
    <source>
        <dbReference type="SAM" id="SignalP"/>
    </source>
</evidence>
<dbReference type="PANTHER" id="PTHR43283">
    <property type="entry name" value="BETA-LACTAMASE-RELATED"/>
    <property type="match status" value="1"/>
</dbReference>
<gene>
    <name evidence="3" type="ORF">CLV81_3297</name>
</gene>
<dbReference type="Pfam" id="PF00144">
    <property type="entry name" value="Beta-lactamase"/>
    <property type="match status" value="1"/>
</dbReference>
<dbReference type="SUPFAM" id="SSF56601">
    <property type="entry name" value="beta-lactamase/transpeptidase-like"/>
    <property type="match status" value="1"/>
</dbReference>
<dbReference type="Pfam" id="PF00756">
    <property type="entry name" value="Esterase"/>
    <property type="match status" value="1"/>
</dbReference>
<keyword evidence="1" id="KW-0732">Signal</keyword>
<feature type="domain" description="Beta-lactamase-related" evidence="2">
    <location>
        <begin position="361"/>
        <end position="656"/>
    </location>
</feature>
<name>A0A2T0MBT1_9FLAO</name>
<evidence type="ECO:0000313" key="3">
    <source>
        <dbReference type="EMBL" id="PRX54892.1"/>
    </source>
</evidence>
<dbReference type="Proteomes" id="UP000237640">
    <property type="component" value="Unassembled WGS sequence"/>
</dbReference>
<dbReference type="InterPro" id="IPR000801">
    <property type="entry name" value="Esterase-like"/>
</dbReference>
<proteinExistence type="predicted"/>